<name>A0A841I0J3_9DEIO</name>
<keyword evidence="3" id="KW-1185">Reference proteome</keyword>
<dbReference type="RefSeq" id="WP_183985265.1">
    <property type="nucleotide sequence ID" value="NZ_JACHHG010000003.1"/>
</dbReference>
<reference evidence="2 3" key="1">
    <citation type="submission" date="2020-08" db="EMBL/GenBank/DDBJ databases">
        <title>Genomic Encyclopedia of Type Strains, Phase IV (KMG-IV): sequencing the most valuable type-strain genomes for metagenomic binning, comparative biology and taxonomic classification.</title>
        <authorList>
            <person name="Goeker M."/>
        </authorList>
    </citation>
    <scope>NUCLEOTIDE SEQUENCE [LARGE SCALE GENOMIC DNA]</scope>
    <source>
        <strain evidence="2 3">DSM 21458</strain>
    </source>
</reference>
<dbReference type="EMBL" id="JACHHG010000003">
    <property type="protein sequence ID" value="MBB6097632.1"/>
    <property type="molecule type" value="Genomic_DNA"/>
</dbReference>
<sequence length="136" mass="14566">MKKMSTLVIWVLTGASLAQQAVVRFDSSINTVLLGEASYRIAEIMQSPVRQFQNLATPPTRQQVQAACSASARLLEGSVMTGEVNLNIWGSVFGSKQGILETSGTATFPGQPKAVAFDCAAYWTGSLFFAAAFRTP</sequence>
<comment type="caution">
    <text evidence="2">The sequence shown here is derived from an EMBL/GenBank/DDBJ whole genome shotgun (WGS) entry which is preliminary data.</text>
</comment>
<feature type="signal peptide" evidence="1">
    <location>
        <begin position="1"/>
        <end position="20"/>
    </location>
</feature>
<dbReference type="AlphaFoldDB" id="A0A841I0J3"/>
<keyword evidence="1" id="KW-0732">Signal</keyword>
<feature type="chain" id="PRO_5032302542" evidence="1">
    <location>
        <begin position="21"/>
        <end position="136"/>
    </location>
</feature>
<accession>A0A841I0J3</accession>
<proteinExistence type="predicted"/>
<organism evidence="2 3">
    <name type="scientific">Deinobacterium chartae</name>
    <dbReference type="NCBI Taxonomy" id="521158"/>
    <lineage>
        <taxon>Bacteria</taxon>
        <taxon>Thermotogati</taxon>
        <taxon>Deinococcota</taxon>
        <taxon>Deinococci</taxon>
        <taxon>Deinococcales</taxon>
        <taxon>Deinococcaceae</taxon>
        <taxon>Deinobacterium</taxon>
    </lineage>
</organism>
<protein>
    <submittedName>
        <fullName evidence="2">Uncharacterized protein</fullName>
    </submittedName>
</protein>
<evidence type="ECO:0000313" key="3">
    <source>
        <dbReference type="Proteomes" id="UP000569951"/>
    </source>
</evidence>
<evidence type="ECO:0000313" key="2">
    <source>
        <dbReference type="EMBL" id="MBB6097632.1"/>
    </source>
</evidence>
<evidence type="ECO:0000256" key="1">
    <source>
        <dbReference type="SAM" id="SignalP"/>
    </source>
</evidence>
<gene>
    <name evidence="2" type="ORF">HNR42_001049</name>
</gene>
<dbReference type="Proteomes" id="UP000569951">
    <property type="component" value="Unassembled WGS sequence"/>
</dbReference>